<dbReference type="AlphaFoldDB" id="A0A507AXJ1"/>
<evidence type="ECO:0000256" key="1">
    <source>
        <dbReference type="SAM" id="SignalP"/>
    </source>
</evidence>
<evidence type="ECO:0000313" key="3">
    <source>
        <dbReference type="Proteomes" id="UP000319257"/>
    </source>
</evidence>
<feature type="signal peptide" evidence="1">
    <location>
        <begin position="1"/>
        <end position="18"/>
    </location>
</feature>
<dbReference type="GeneID" id="41975332"/>
<accession>A0A507AXJ1</accession>
<sequence length="504" mass="56325">MKVFGAFLVAHLIGDALAYPAEHSAGVTSRDDTSPAVIFPRKPKAKVPLPPGAAWAKKECTDKGVISANDPSEKRWKALDTNNALIWAGNYHEAHKKSARIPYVEYISDMFHGPEGWDCQKITSKKCNEGVQCDQVSTPAIYFVMNSISTLHEILFNAYSATDTARSDLQFSLGPFMDTFCPKKKPDMALEIFKTIIDTVAFAASMSSAYVFNRLITTGPLLSSDQRGLMKDSANAGIAYILNANKDNLKGPTSEIGNQNKMADQANIYFKQIMHAFSDYTDKIFSGKGNYKQQLFNLLKNGAFMPNNNLNVNVEDLRNEIRTLVYGRMIPQAWRMSPKKAFIPVVLETDEKCGSDKRGMTKKAFTDKTAKSTRVCVDGVWMYLLSAQPFNCRPLGDEMCPQQDFFEPLPGGTHDVLDGKKWGKIKVEDVVRSVHEGYKKKGRNGYKADGKDIGKQKPMDYFSKGVRFPGYWDVPFCPKGNWKDIVLRLSDGSGKRGPFWPCEK</sequence>
<dbReference type="Proteomes" id="UP000319257">
    <property type="component" value="Unassembled WGS sequence"/>
</dbReference>
<evidence type="ECO:0000313" key="2">
    <source>
        <dbReference type="EMBL" id="TPX11466.1"/>
    </source>
</evidence>
<comment type="caution">
    <text evidence="2">The sequence shown here is derived from an EMBL/GenBank/DDBJ whole genome shotgun (WGS) entry which is preliminary data.</text>
</comment>
<protein>
    <submittedName>
        <fullName evidence="2">Uncharacterized protein</fullName>
    </submittedName>
</protein>
<dbReference type="InParanoid" id="A0A507AXJ1"/>
<dbReference type="EMBL" id="SKBQ01000049">
    <property type="protein sequence ID" value="TPX11466.1"/>
    <property type="molecule type" value="Genomic_DNA"/>
</dbReference>
<keyword evidence="3" id="KW-1185">Reference proteome</keyword>
<proteinExistence type="predicted"/>
<name>A0A507AXJ1_9PEZI</name>
<dbReference type="OrthoDB" id="3257981at2759"/>
<dbReference type="STRING" id="1093900.A0A507AXJ1"/>
<reference evidence="2 3" key="1">
    <citation type="submission" date="2019-06" db="EMBL/GenBank/DDBJ databases">
        <title>Draft genome sequence of the filamentous fungus Phialemoniopsis curvata isolated from diesel fuel.</title>
        <authorList>
            <person name="Varaljay V.A."/>
            <person name="Lyon W.J."/>
            <person name="Crouch A.L."/>
            <person name="Drake C.E."/>
            <person name="Hollomon J.M."/>
            <person name="Nadeau L.J."/>
            <person name="Nunn H.S."/>
            <person name="Stevenson B.S."/>
            <person name="Bojanowski C.L."/>
            <person name="Crookes-Goodson W.J."/>
        </authorList>
    </citation>
    <scope>NUCLEOTIDE SEQUENCE [LARGE SCALE GENOMIC DNA]</scope>
    <source>
        <strain evidence="2 3">D216</strain>
    </source>
</reference>
<organism evidence="2 3">
    <name type="scientific">Thyridium curvatum</name>
    <dbReference type="NCBI Taxonomy" id="1093900"/>
    <lineage>
        <taxon>Eukaryota</taxon>
        <taxon>Fungi</taxon>
        <taxon>Dikarya</taxon>
        <taxon>Ascomycota</taxon>
        <taxon>Pezizomycotina</taxon>
        <taxon>Sordariomycetes</taxon>
        <taxon>Sordariomycetidae</taxon>
        <taxon>Thyridiales</taxon>
        <taxon>Thyridiaceae</taxon>
        <taxon>Thyridium</taxon>
    </lineage>
</organism>
<gene>
    <name evidence="2" type="ORF">E0L32_007885</name>
</gene>
<feature type="chain" id="PRO_5021253200" evidence="1">
    <location>
        <begin position="19"/>
        <end position="504"/>
    </location>
</feature>
<keyword evidence="1" id="KW-0732">Signal</keyword>
<dbReference type="RefSeq" id="XP_030993177.1">
    <property type="nucleotide sequence ID" value="XM_031142679.1"/>
</dbReference>